<accession>A0A9P9R6X0</accession>
<sequence>MATLSSSAYAMRSVTLLVTSVSRHTTQTPQPLKSQYLHQHRRGIRGRGSDGCCQESLFQMDTLVIEKTDKIGGTTCYSGGGVWVPCNHLQAQNGISDSSRDAATYINSIIKEGAPASTPARRAAYLEFSPKMVKFLHDQRFKWNLDLPYPDYHALEPGASVTSRSISPAPFDLRTLSNKWQSRLRKPTDCQPVMTTVEARSLFRFGASIGDFLKAVQLVALRPLWAMIRGKKLDAAGVGLIAQLLHINLYLGSQFWTDAVFKQLLTSPNGDVVGALIERDDKVIRIQAKRGVILAAGGFPRNPEMRERFLQKPTHVEWSLTAPEDKGDAIRAALDVEADIALMKHAWWMPCFVENGEPMLDGYVRSFRHSITVNQSERRYFNESERYCDAGNNMFARNGETPSIHSWVILDSRHRRRYMLGRLLPGFTPRKSITSGFLYKDSSLSGLAKQIGVDEHQLQETVDRFNKFARNGVDQDFHRGLNPYNKMFSDPSHEPNPNLGTIEKGPFYATKIYPGDIGRKGGLVTDERARVLNKQGQLIKGLYEAGNTTASVFGSRYPGSGGALGPGMTFGYVAATDMARQ</sequence>
<evidence type="ECO:0000313" key="7">
    <source>
        <dbReference type="Proteomes" id="UP000736672"/>
    </source>
</evidence>
<keyword evidence="2" id="KW-0285">Flavoprotein</keyword>
<dbReference type="OrthoDB" id="7777654at2759"/>
<feature type="domain" description="FAD-dependent oxidoreductase 2 FAD-binding" evidence="5">
    <location>
        <begin position="61"/>
        <end position="564"/>
    </location>
</feature>
<proteinExistence type="predicted"/>
<dbReference type="Pfam" id="PF00890">
    <property type="entry name" value="FAD_binding_2"/>
    <property type="match status" value="1"/>
</dbReference>
<evidence type="ECO:0000256" key="4">
    <source>
        <dbReference type="ARBA" id="ARBA00023002"/>
    </source>
</evidence>
<evidence type="ECO:0000256" key="3">
    <source>
        <dbReference type="ARBA" id="ARBA00022827"/>
    </source>
</evidence>
<dbReference type="Gene3D" id="3.90.700.10">
    <property type="entry name" value="Succinate dehydrogenase/fumarate reductase flavoprotein, catalytic domain"/>
    <property type="match status" value="1"/>
</dbReference>
<dbReference type="InterPro" id="IPR003953">
    <property type="entry name" value="FAD-dep_OxRdtase_2_FAD-bd"/>
</dbReference>
<dbReference type="EMBL" id="JAGTJS010000005">
    <property type="protein sequence ID" value="KAH7268072.1"/>
    <property type="molecule type" value="Genomic_DNA"/>
</dbReference>
<dbReference type="AlphaFoldDB" id="A0A9P9R6X0"/>
<keyword evidence="4" id="KW-0560">Oxidoreductase</keyword>
<evidence type="ECO:0000256" key="2">
    <source>
        <dbReference type="ARBA" id="ARBA00022630"/>
    </source>
</evidence>
<keyword evidence="3" id="KW-0274">FAD</keyword>
<dbReference type="InterPro" id="IPR036188">
    <property type="entry name" value="FAD/NAD-bd_sf"/>
</dbReference>
<dbReference type="SUPFAM" id="SSF56425">
    <property type="entry name" value="Succinate dehydrogenase/fumarate reductase flavoprotein, catalytic domain"/>
    <property type="match status" value="1"/>
</dbReference>
<dbReference type="InterPro" id="IPR050315">
    <property type="entry name" value="FAD-oxidoreductase_2"/>
</dbReference>
<evidence type="ECO:0000259" key="5">
    <source>
        <dbReference type="Pfam" id="PF00890"/>
    </source>
</evidence>
<keyword evidence="7" id="KW-1185">Reference proteome</keyword>
<dbReference type="PANTHER" id="PTHR43400:SF10">
    <property type="entry name" value="3-OXOSTEROID 1-DEHYDROGENASE"/>
    <property type="match status" value="1"/>
</dbReference>
<dbReference type="GO" id="GO:0008202">
    <property type="term" value="P:steroid metabolic process"/>
    <property type="evidence" value="ECO:0007669"/>
    <property type="project" value="UniProtKB-ARBA"/>
</dbReference>
<comment type="caution">
    <text evidence="6">The sequence shown here is derived from an EMBL/GenBank/DDBJ whole genome shotgun (WGS) entry which is preliminary data.</text>
</comment>
<comment type="cofactor">
    <cofactor evidence="1">
        <name>FAD</name>
        <dbReference type="ChEBI" id="CHEBI:57692"/>
    </cofactor>
</comment>
<reference evidence="6" key="1">
    <citation type="journal article" date="2021" name="Nat. Commun.">
        <title>Genetic determinants of endophytism in the Arabidopsis root mycobiome.</title>
        <authorList>
            <person name="Mesny F."/>
            <person name="Miyauchi S."/>
            <person name="Thiergart T."/>
            <person name="Pickel B."/>
            <person name="Atanasova L."/>
            <person name="Karlsson M."/>
            <person name="Huettel B."/>
            <person name="Barry K.W."/>
            <person name="Haridas S."/>
            <person name="Chen C."/>
            <person name="Bauer D."/>
            <person name="Andreopoulos W."/>
            <person name="Pangilinan J."/>
            <person name="LaButti K."/>
            <person name="Riley R."/>
            <person name="Lipzen A."/>
            <person name="Clum A."/>
            <person name="Drula E."/>
            <person name="Henrissat B."/>
            <person name="Kohler A."/>
            <person name="Grigoriev I.V."/>
            <person name="Martin F.M."/>
            <person name="Hacquard S."/>
        </authorList>
    </citation>
    <scope>NUCLEOTIDE SEQUENCE</scope>
    <source>
        <strain evidence="6">FSSC 5 MPI-SDFR-AT-0091</strain>
    </source>
</reference>
<dbReference type="PANTHER" id="PTHR43400">
    <property type="entry name" value="FUMARATE REDUCTASE"/>
    <property type="match status" value="1"/>
</dbReference>
<dbReference type="Gene3D" id="3.50.50.60">
    <property type="entry name" value="FAD/NAD(P)-binding domain"/>
    <property type="match status" value="2"/>
</dbReference>
<organism evidence="6 7">
    <name type="scientific">Fusarium solani</name>
    <name type="common">Filamentous fungus</name>
    <dbReference type="NCBI Taxonomy" id="169388"/>
    <lineage>
        <taxon>Eukaryota</taxon>
        <taxon>Fungi</taxon>
        <taxon>Dikarya</taxon>
        <taxon>Ascomycota</taxon>
        <taxon>Pezizomycotina</taxon>
        <taxon>Sordariomycetes</taxon>
        <taxon>Hypocreomycetidae</taxon>
        <taxon>Hypocreales</taxon>
        <taxon>Nectriaceae</taxon>
        <taxon>Fusarium</taxon>
        <taxon>Fusarium solani species complex</taxon>
    </lineage>
</organism>
<dbReference type="Proteomes" id="UP000736672">
    <property type="component" value="Unassembled WGS sequence"/>
</dbReference>
<evidence type="ECO:0000313" key="6">
    <source>
        <dbReference type="EMBL" id="KAH7268072.1"/>
    </source>
</evidence>
<dbReference type="SUPFAM" id="SSF51905">
    <property type="entry name" value="FAD/NAD(P)-binding domain"/>
    <property type="match status" value="1"/>
</dbReference>
<name>A0A9P9R6X0_FUSSL</name>
<evidence type="ECO:0000256" key="1">
    <source>
        <dbReference type="ARBA" id="ARBA00001974"/>
    </source>
</evidence>
<dbReference type="InterPro" id="IPR027477">
    <property type="entry name" value="Succ_DH/fumarate_Rdtase_cat_sf"/>
</dbReference>
<gene>
    <name evidence="6" type="ORF">B0J15DRAFT_577978</name>
</gene>
<dbReference type="GO" id="GO:0016491">
    <property type="term" value="F:oxidoreductase activity"/>
    <property type="evidence" value="ECO:0007669"/>
    <property type="project" value="UniProtKB-KW"/>
</dbReference>
<protein>
    <submittedName>
        <fullName evidence="6">Fumarate reductase/succinate dehydrogenase flavoprotein domain-containing protein</fullName>
    </submittedName>
</protein>